<dbReference type="Proteomes" id="UP000297861">
    <property type="component" value="Unassembled WGS sequence"/>
</dbReference>
<protein>
    <recommendedName>
        <fullName evidence="3">Prophage tail endopeptidase domain-containing protein</fullName>
    </recommendedName>
</protein>
<proteinExistence type="predicted"/>
<comment type="caution">
    <text evidence="1">The sequence shown here is derived from an EMBL/GenBank/DDBJ whole genome shotgun (WGS) entry which is preliminary data.</text>
</comment>
<gene>
    <name evidence="1" type="ORF">E2605_19375</name>
</gene>
<evidence type="ECO:0000313" key="2">
    <source>
        <dbReference type="Proteomes" id="UP000297861"/>
    </source>
</evidence>
<name>A0A4Y8KSB5_9BACT</name>
<reference evidence="1 2" key="1">
    <citation type="submission" date="2019-03" db="EMBL/GenBank/DDBJ databases">
        <title>San Antonio Military Medical Center submission to MRSN (WRAIR), pending publication.</title>
        <authorList>
            <person name="Blyth D.M."/>
            <person name="Mccarthy S.L."/>
            <person name="Schall S.E."/>
            <person name="Stam J.A."/>
            <person name="Ong A.C."/>
            <person name="Mcgann P.T."/>
        </authorList>
    </citation>
    <scope>NUCLEOTIDE SEQUENCE [LARGE SCALE GENOMIC DNA]</scope>
    <source>
        <strain evidence="1 2">MRSN571793</strain>
    </source>
</reference>
<organism evidence="1 2">
    <name type="scientific">Dysgonomonas capnocytophagoides</name>
    <dbReference type="NCBI Taxonomy" id="45254"/>
    <lineage>
        <taxon>Bacteria</taxon>
        <taxon>Pseudomonadati</taxon>
        <taxon>Bacteroidota</taxon>
        <taxon>Bacteroidia</taxon>
        <taxon>Bacteroidales</taxon>
        <taxon>Dysgonomonadaceae</taxon>
        <taxon>Dysgonomonas</taxon>
    </lineage>
</organism>
<keyword evidence="2" id="KW-1185">Reference proteome</keyword>
<evidence type="ECO:0000313" key="1">
    <source>
        <dbReference type="EMBL" id="TFD91802.1"/>
    </source>
</evidence>
<accession>A0A4Y8KSB5</accession>
<evidence type="ECO:0008006" key="3">
    <source>
        <dbReference type="Google" id="ProtNLM"/>
    </source>
</evidence>
<dbReference type="AlphaFoldDB" id="A0A4Y8KSB5"/>
<dbReference type="EMBL" id="SOML01000022">
    <property type="protein sequence ID" value="TFD91802.1"/>
    <property type="molecule type" value="Genomic_DNA"/>
</dbReference>
<dbReference type="RefSeq" id="WP_134437643.1">
    <property type="nucleotide sequence ID" value="NZ_SOML01000022.1"/>
</dbReference>
<dbReference type="OrthoDB" id="1031347at2"/>
<sequence length="1020" mass="115548">MQLYNPDTTPLIDVEVSDESYTYKQIMSRDDLTLYFSLTSYIEMPIDMYCVFQNMMYYLTDDSNFTQHGSRNFEYTLKLDAPVAYMKKTKFKFVTLDKEPDGSIKLNAPAKTKFSLRGTPSDFLDMLVDCMNYNDKSGGWTKGECIEGEDLLMDINDLFCYEFLGQLADQYKTEFDVVGKTIHLKKVENKNLPPIPLAYGKGNGLLYGLERKIYKTPISRVWIESSDRNIDYASYGADTLRLQKNKTFVYEGIEYITDATGSYVERKVPLRDTTVPPEATLDVTEIYPSHEGTITSVEVIDDSKGLYAFIDIDNVIDYNKVAIAGETATIIFQTGELAGSEKEYEFAYDHTRKRFRIKPITDNGLVYPQGTIIPAVGDKYAVFHIKLPPEYIDEAQEKALNEVVAFLYENEQPQYTYSAPIDQKYAKQNWGIIGDRLKVGYFIRLSDEQYLTEGADIRITAVTTFVNKPRMPKIELSNSVTRTSLNTEINKIDNQEQTVDRKQQETYRVIKRTWANVQELINAMYDPSGSFQEQILSSVVLHAMMGVFGDETLQYQFLSEDWQTVIEPVFSFDPETRKFHAPASHVRHMTMGIDSVQPDRPESQYKHWQVSEYLSDVLTDAEKGYYLYMQCSKDLVDVDGRQQGTGQFLISETKIALEDMPGMYTFWVGFLSSENDEGDRSLRTVYGFTEILPGQMTVDNIFSSDGLSYWKLIANQFKIPGLDWNVTDSETLTLTNAVVNETLRVKGSAEIAGFRFFNDRIESISETVFNYEDWITGEPVSEVYPSIELIGRDGESKIKMRSVVKSWSPTQDREINTLQELIIDSKDGSVSLVNGFNKAFMNSSGLDVVSSGIDLGNKRSAVLGRGVGSLDADPETDACLVGVRGFAANGKSDGAPAYGGYFDALRVNGLILKVRQVSGTTDQNTQLITTDTYVFSDSEVQQTIILPIYDVYIGRKIEFKQWKGGTIRLQPPTGHKLYDDSTENAYIDIAEGETATVVCVGERTIEGDKYKIWLLSKYKF</sequence>